<keyword evidence="7" id="KW-1185">Reference proteome</keyword>
<reference evidence="6 7" key="1">
    <citation type="journal article" date="2012" name="BMC Genomics">
        <title>Comparative genomic analysis of the genus Staphylococcus including Staphylococcus aureus and its newly described sister species Staphylococcus simiae.</title>
        <authorList>
            <person name="Suzuki H."/>
            <person name="Lefebure T."/>
            <person name="Pavinski Bitar P."/>
            <person name="Stanhope M.J."/>
        </authorList>
    </citation>
    <scope>NUCLEOTIDE SEQUENCE [LARGE SCALE GENOMIC DNA]</scope>
    <source>
        <strain evidence="6 7">CCM 7213</strain>
    </source>
</reference>
<gene>
    <name evidence="4" type="primary">msrA</name>
    <name evidence="6" type="ORF">SS7213T_09117</name>
</gene>
<comment type="caution">
    <text evidence="6">The sequence shown here is derived from an EMBL/GenBank/DDBJ whole genome shotgun (WGS) entry which is preliminary data.</text>
</comment>
<evidence type="ECO:0000256" key="1">
    <source>
        <dbReference type="ARBA" id="ARBA00023002"/>
    </source>
</evidence>
<dbReference type="HAMAP" id="MF_01401">
    <property type="entry name" value="MsrA"/>
    <property type="match status" value="1"/>
</dbReference>
<dbReference type="Gene3D" id="3.30.1060.10">
    <property type="entry name" value="Peptide methionine sulphoxide reductase MsrA"/>
    <property type="match status" value="1"/>
</dbReference>
<dbReference type="GO" id="GO:0033744">
    <property type="term" value="F:L-methionine:thioredoxin-disulfide S-oxidoreductase activity"/>
    <property type="evidence" value="ECO:0007669"/>
    <property type="project" value="RHEA"/>
</dbReference>
<dbReference type="AlphaFoldDB" id="G5JK12"/>
<evidence type="ECO:0000256" key="3">
    <source>
        <dbReference type="ARBA" id="ARBA00048782"/>
    </source>
</evidence>
<accession>G5JK12</accession>
<dbReference type="EMBL" id="AEUN01000464">
    <property type="protein sequence ID" value="EHJ07502.1"/>
    <property type="molecule type" value="Genomic_DNA"/>
</dbReference>
<proteinExistence type="inferred from homology"/>
<evidence type="ECO:0000256" key="2">
    <source>
        <dbReference type="ARBA" id="ARBA00047806"/>
    </source>
</evidence>
<dbReference type="GO" id="GO:0005737">
    <property type="term" value="C:cytoplasm"/>
    <property type="evidence" value="ECO:0007669"/>
    <property type="project" value="TreeGrafter"/>
</dbReference>
<dbReference type="InterPro" id="IPR036509">
    <property type="entry name" value="Met_Sox_Rdtase_MsrA_sf"/>
</dbReference>
<dbReference type="SUPFAM" id="SSF55068">
    <property type="entry name" value="Peptide methionine sulfoxide reductase"/>
    <property type="match status" value="1"/>
</dbReference>
<dbReference type="Proteomes" id="UP000005413">
    <property type="component" value="Unassembled WGS sequence"/>
</dbReference>
<dbReference type="PANTHER" id="PTHR42799">
    <property type="entry name" value="MITOCHONDRIAL PEPTIDE METHIONINE SULFOXIDE REDUCTASE"/>
    <property type="match status" value="1"/>
</dbReference>
<comment type="similarity">
    <text evidence="4">Belongs to the MsrA Met sulfoxide reductase family.</text>
</comment>
<comment type="catalytic activity">
    <reaction evidence="2 4">
        <text>L-methionyl-[protein] + [thioredoxin]-disulfide + H2O = L-methionyl-(S)-S-oxide-[protein] + [thioredoxin]-dithiol</text>
        <dbReference type="Rhea" id="RHEA:14217"/>
        <dbReference type="Rhea" id="RHEA-COMP:10698"/>
        <dbReference type="Rhea" id="RHEA-COMP:10700"/>
        <dbReference type="Rhea" id="RHEA-COMP:12313"/>
        <dbReference type="Rhea" id="RHEA-COMP:12315"/>
        <dbReference type="ChEBI" id="CHEBI:15377"/>
        <dbReference type="ChEBI" id="CHEBI:16044"/>
        <dbReference type="ChEBI" id="CHEBI:29950"/>
        <dbReference type="ChEBI" id="CHEBI:44120"/>
        <dbReference type="ChEBI" id="CHEBI:50058"/>
        <dbReference type="EC" id="1.8.4.11"/>
    </reaction>
</comment>
<dbReference type="NCBIfam" id="NF004038">
    <property type="entry name" value="PRK05528.1"/>
    <property type="match status" value="1"/>
</dbReference>
<evidence type="ECO:0000259" key="5">
    <source>
        <dbReference type="Pfam" id="PF01625"/>
    </source>
</evidence>
<evidence type="ECO:0000256" key="4">
    <source>
        <dbReference type="HAMAP-Rule" id="MF_01401"/>
    </source>
</evidence>
<dbReference type="EC" id="1.8.4.11" evidence="4"/>
<dbReference type="GO" id="GO:0034599">
    <property type="term" value="P:cellular response to oxidative stress"/>
    <property type="evidence" value="ECO:0007669"/>
    <property type="project" value="TreeGrafter"/>
</dbReference>
<dbReference type="PATRIC" id="fig|911238.3.peg.1591"/>
<protein>
    <recommendedName>
        <fullName evidence="4">Peptide methionine sulfoxide reductase MsrA</fullName>
        <shortName evidence="4">Protein-methionine-S-oxide reductase</shortName>
        <ecNumber evidence="4">1.8.4.11</ecNumber>
    </recommendedName>
    <alternativeName>
        <fullName evidence="4">Peptide-methionine (S)-S-oxide reductase</fullName>
        <shortName evidence="4">Peptide Met(O) reductase</shortName>
    </alternativeName>
</protein>
<dbReference type="RefSeq" id="WP_002464517.1">
    <property type="nucleotide sequence ID" value="NZ_AEUN01000464.1"/>
</dbReference>
<organism evidence="6 7">
    <name type="scientific">Staphylococcus simiae CCM 7213 = CCUG 51256</name>
    <dbReference type="NCBI Taxonomy" id="911238"/>
    <lineage>
        <taxon>Bacteria</taxon>
        <taxon>Bacillati</taxon>
        <taxon>Bacillota</taxon>
        <taxon>Bacilli</taxon>
        <taxon>Bacillales</taxon>
        <taxon>Staphylococcaceae</taxon>
        <taxon>Staphylococcus</taxon>
    </lineage>
</organism>
<dbReference type="GO" id="GO:0008113">
    <property type="term" value="F:peptide-methionine (S)-S-oxide reductase activity"/>
    <property type="evidence" value="ECO:0007669"/>
    <property type="project" value="UniProtKB-UniRule"/>
</dbReference>
<dbReference type="InterPro" id="IPR002569">
    <property type="entry name" value="Met_Sox_Rdtase_MsrA_dom"/>
</dbReference>
<evidence type="ECO:0000313" key="6">
    <source>
        <dbReference type="EMBL" id="EHJ07502.1"/>
    </source>
</evidence>
<dbReference type="OrthoDB" id="4174719at2"/>
<name>G5JK12_9STAP</name>
<comment type="function">
    <text evidence="4">Has an important function as a repair enzyme for proteins that have been inactivated by oxidation. Catalyzes the reversible oxidation-reduction of methionine sulfoxide in proteins to methionine.</text>
</comment>
<dbReference type="Pfam" id="PF01625">
    <property type="entry name" value="PMSR"/>
    <property type="match status" value="1"/>
</dbReference>
<feature type="domain" description="Peptide methionine sulphoxide reductase MsrA" evidence="5">
    <location>
        <begin position="3"/>
        <end position="143"/>
    </location>
</feature>
<sequence>METIYVAGGCLWGVEAFFSTIPGVISTEAGRANGSSLDLQGDYDGYVECVKVDFNQHKLTVFDVITYLFEIIDPYSINRQGNDVGRKYRTGIYSLVNQHLIEARQFINQRQDRERIAVEVLPLSNYVKSSEEHQQHLKKCPEDIVMCHIHPELLYKYRYGD</sequence>
<evidence type="ECO:0000313" key="7">
    <source>
        <dbReference type="Proteomes" id="UP000005413"/>
    </source>
</evidence>
<dbReference type="InterPro" id="IPR050162">
    <property type="entry name" value="MsrA_MetSO_reductase"/>
</dbReference>
<keyword evidence="1 4" id="KW-0560">Oxidoreductase</keyword>
<dbReference type="PANTHER" id="PTHR42799:SF2">
    <property type="entry name" value="MITOCHONDRIAL PEPTIDE METHIONINE SULFOXIDE REDUCTASE"/>
    <property type="match status" value="1"/>
</dbReference>
<feature type="active site" evidence="4">
    <location>
        <position position="10"/>
    </location>
</feature>
<comment type="catalytic activity">
    <reaction evidence="3 4">
        <text>[thioredoxin]-disulfide + L-methionine + H2O = L-methionine (S)-S-oxide + [thioredoxin]-dithiol</text>
        <dbReference type="Rhea" id="RHEA:19993"/>
        <dbReference type="Rhea" id="RHEA-COMP:10698"/>
        <dbReference type="Rhea" id="RHEA-COMP:10700"/>
        <dbReference type="ChEBI" id="CHEBI:15377"/>
        <dbReference type="ChEBI" id="CHEBI:29950"/>
        <dbReference type="ChEBI" id="CHEBI:50058"/>
        <dbReference type="ChEBI" id="CHEBI:57844"/>
        <dbReference type="ChEBI" id="CHEBI:58772"/>
        <dbReference type="EC" id="1.8.4.11"/>
    </reaction>
</comment>